<sequence>MTPPGILARFPLFSPLRFYGAHSPMKATTFVCAFLALFWISLRVHAQLQPAPQENYEYLSRLRVPDTVVNCVAALDQWVHRTSRYDSLLVPDRRVLNARIERPDDGADSTPVPSSSASVSGSAGASATPLDSLISMRGFAKVRGKYLWVPVKATCSVWHQQIVDVALEPRVIGQSVR</sequence>
<evidence type="ECO:0000256" key="1">
    <source>
        <dbReference type="SAM" id="MobiDB-lite"/>
    </source>
</evidence>
<name>A0A1H7PQQ3_9BURK</name>
<protein>
    <submittedName>
        <fullName evidence="2">Uncharacterized protein</fullName>
    </submittedName>
</protein>
<feature type="compositionally biased region" description="Low complexity" evidence="1">
    <location>
        <begin position="109"/>
        <end position="126"/>
    </location>
</feature>
<feature type="region of interest" description="Disordered" evidence="1">
    <location>
        <begin position="100"/>
        <end position="126"/>
    </location>
</feature>
<dbReference type="AlphaFoldDB" id="A0A1H7PQQ3"/>
<dbReference type="InterPro" id="IPR059225">
    <property type="entry name" value="BspC"/>
</dbReference>
<reference evidence="3" key="1">
    <citation type="submission" date="2016-10" db="EMBL/GenBank/DDBJ databases">
        <authorList>
            <person name="Varghese N."/>
            <person name="Submissions S."/>
        </authorList>
    </citation>
    <scope>NUCLEOTIDE SEQUENCE [LARGE SCALE GENOMIC DNA]</scope>
    <source>
        <strain evidence="3">LMG 26416</strain>
    </source>
</reference>
<evidence type="ECO:0000313" key="2">
    <source>
        <dbReference type="EMBL" id="SEL37585.1"/>
    </source>
</evidence>
<evidence type="ECO:0000313" key="3">
    <source>
        <dbReference type="Proteomes" id="UP000199120"/>
    </source>
</evidence>
<proteinExistence type="predicted"/>
<dbReference type="EMBL" id="FOAJ01000007">
    <property type="protein sequence ID" value="SEL37585.1"/>
    <property type="molecule type" value="Genomic_DNA"/>
</dbReference>
<organism evidence="2 3">
    <name type="scientific">Paraburkholderia caballeronis</name>
    <dbReference type="NCBI Taxonomy" id="416943"/>
    <lineage>
        <taxon>Bacteria</taxon>
        <taxon>Pseudomonadati</taxon>
        <taxon>Pseudomonadota</taxon>
        <taxon>Betaproteobacteria</taxon>
        <taxon>Burkholderiales</taxon>
        <taxon>Burkholderiaceae</taxon>
        <taxon>Paraburkholderia</taxon>
    </lineage>
</organism>
<dbReference type="NCBIfam" id="NF047384">
    <property type="entry name" value="BspC_dom"/>
    <property type="match status" value="1"/>
</dbReference>
<keyword evidence="3" id="KW-1185">Reference proteome</keyword>
<accession>A0A1H7PQQ3</accession>
<gene>
    <name evidence="2" type="ORF">SAMN05192542_10788</name>
</gene>
<dbReference type="Proteomes" id="UP000199120">
    <property type="component" value="Unassembled WGS sequence"/>
</dbReference>